<evidence type="ECO:0000313" key="1">
    <source>
        <dbReference type="EMBL" id="MFC7441614.1"/>
    </source>
</evidence>
<dbReference type="Proteomes" id="UP001596500">
    <property type="component" value="Unassembled WGS sequence"/>
</dbReference>
<evidence type="ECO:0000313" key="2">
    <source>
        <dbReference type="Proteomes" id="UP001596500"/>
    </source>
</evidence>
<reference evidence="2" key="1">
    <citation type="journal article" date="2019" name="Int. J. Syst. Evol. Microbiol.">
        <title>The Global Catalogue of Microorganisms (GCM) 10K type strain sequencing project: providing services to taxonomists for standard genome sequencing and annotation.</title>
        <authorList>
            <consortium name="The Broad Institute Genomics Platform"/>
            <consortium name="The Broad Institute Genome Sequencing Center for Infectious Disease"/>
            <person name="Wu L."/>
            <person name="Ma J."/>
        </authorList>
    </citation>
    <scope>NUCLEOTIDE SEQUENCE [LARGE SCALE GENOMIC DNA]</scope>
    <source>
        <strain evidence="2">CGMCC 1.12942</strain>
    </source>
</reference>
<dbReference type="RefSeq" id="WP_379864915.1">
    <property type="nucleotide sequence ID" value="NZ_JBHTBW010000031.1"/>
</dbReference>
<sequence>MEILPKLSANYTYLTEDIAIFEGSYFYLFFQNNSIKKAFLLERDEAPAKSPQFHRALGHALGFPPKAVAHYASIVELQENGHDPVRLEEMKAKRIGLQYCGIHCSSSMDHLEENVLWLWERYEYDGLLHIRVETALLPVKYGDLREVRAIAQSLTVHTPTAKIG</sequence>
<proteinExistence type="predicted"/>
<protein>
    <submittedName>
        <fullName evidence="1">Uncharacterized protein</fullName>
    </submittedName>
</protein>
<gene>
    <name evidence="1" type="ORF">ACFQNG_10715</name>
</gene>
<keyword evidence="2" id="KW-1185">Reference proteome</keyword>
<dbReference type="EMBL" id="JBHTBW010000031">
    <property type="protein sequence ID" value="MFC7441614.1"/>
    <property type="molecule type" value="Genomic_DNA"/>
</dbReference>
<comment type="caution">
    <text evidence="1">The sequence shown here is derived from an EMBL/GenBank/DDBJ whole genome shotgun (WGS) entry which is preliminary data.</text>
</comment>
<name>A0ABW2RKW2_9BACL</name>
<organism evidence="1 2">
    <name type="scientific">Laceyella putida</name>
    <dbReference type="NCBI Taxonomy" id="110101"/>
    <lineage>
        <taxon>Bacteria</taxon>
        <taxon>Bacillati</taxon>
        <taxon>Bacillota</taxon>
        <taxon>Bacilli</taxon>
        <taxon>Bacillales</taxon>
        <taxon>Thermoactinomycetaceae</taxon>
        <taxon>Laceyella</taxon>
    </lineage>
</organism>
<accession>A0ABW2RKW2</accession>